<dbReference type="AlphaFoldDB" id="A0A5C5G4H0"/>
<name>A0A5C5G4H0_9BASI</name>
<organism evidence="1 2">
    <name type="scientific">Rhodotorula diobovata</name>
    <dbReference type="NCBI Taxonomy" id="5288"/>
    <lineage>
        <taxon>Eukaryota</taxon>
        <taxon>Fungi</taxon>
        <taxon>Dikarya</taxon>
        <taxon>Basidiomycota</taxon>
        <taxon>Pucciniomycotina</taxon>
        <taxon>Microbotryomycetes</taxon>
        <taxon>Sporidiobolales</taxon>
        <taxon>Sporidiobolaceae</taxon>
        <taxon>Rhodotorula</taxon>
    </lineage>
</organism>
<evidence type="ECO:0000313" key="2">
    <source>
        <dbReference type="Proteomes" id="UP000311382"/>
    </source>
</evidence>
<evidence type="ECO:0000313" key="1">
    <source>
        <dbReference type="EMBL" id="TNY23998.1"/>
    </source>
</evidence>
<dbReference type="Gene3D" id="3.40.50.11350">
    <property type="match status" value="1"/>
</dbReference>
<dbReference type="Proteomes" id="UP000311382">
    <property type="component" value="Unassembled WGS sequence"/>
</dbReference>
<reference evidence="1 2" key="1">
    <citation type="submission" date="2019-03" db="EMBL/GenBank/DDBJ databases">
        <title>Rhodosporidium diobovatum UCD-FST 08-225 genome sequencing, assembly, and annotation.</title>
        <authorList>
            <person name="Fakankun I.U."/>
            <person name="Fristensky B."/>
            <person name="Levin D.B."/>
        </authorList>
    </citation>
    <scope>NUCLEOTIDE SEQUENCE [LARGE SCALE GENOMIC DNA]</scope>
    <source>
        <strain evidence="1 2">UCD-FST 08-225</strain>
    </source>
</reference>
<dbReference type="EMBL" id="SOZI01000006">
    <property type="protein sequence ID" value="TNY23998.1"/>
    <property type="molecule type" value="Genomic_DNA"/>
</dbReference>
<dbReference type="OrthoDB" id="3345970at2759"/>
<keyword evidence="2" id="KW-1185">Reference proteome</keyword>
<dbReference type="CDD" id="cd11296">
    <property type="entry name" value="O-FucT_like"/>
    <property type="match status" value="1"/>
</dbReference>
<proteinExistence type="predicted"/>
<gene>
    <name evidence="1" type="ORF">DMC30DRAFT_413695</name>
</gene>
<protein>
    <submittedName>
        <fullName evidence="1">Proteophosphoglycan ppg4</fullName>
    </submittedName>
</protein>
<dbReference type="STRING" id="5288.A0A5C5G4H0"/>
<accession>A0A5C5G4H0</accession>
<sequence length="581" mass="64329">MSAYHLVGAEGQARPRHRLAPTLRFRLALATLAATAGLLAPIALGSATHRGRDAVAHGKEAVAHGVETAKEYGTRLKEWAWDRPAAGHGDDEYVQPSVGELARIVGENPRYLVKDGWATYGFNNQRYMLESTLLLAEIAGRIPVLPDSIWARSCAVEESVCEENALRFFRDRNAHDDVVGSRWNDDGPAYKLSIELFLDLPQLRRSYGPLLTYREFLALYGIDPALYDESLRWNTTKYTPTGFTTATLPENLFQNRTFVRVDRPPPLASGAEAADIDLLEQLSNGTIKLALDSRPVWTLQRARDALRKRSAKVSGDDDELVRQLAAFDVVPLYTFSDEVLMNKALARPSIELALRSKVRPLTTTLASAPYADASIVYLEGNLHDQRKPGGLHLTSPSARQSFVDLVLQGIRAPARVRRLGEALAARMGTRVEGRRWVAAHLRRGDFVGIRWSPAQDAEVHFEKTRDALGRGVEVLREHFDDRLPREGDPFYLATDENNTTSLAYFRSRGAVLLSDLLTPADTAALGWPASYGDVLAVVEQQVLARSDFFVGSELSSTSGGAINDRMALGKDGWSWTLLTRQ</sequence>
<comment type="caution">
    <text evidence="1">The sequence shown here is derived from an EMBL/GenBank/DDBJ whole genome shotgun (WGS) entry which is preliminary data.</text>
</comment>